<evidence type="ECO:0000256" key="1">
    <source>
        <dbReference type="SAM" id="Phobius"/>
    </source>
</evidence>
<comment type="caution">
    <text evidence="2">The sequence shown here is derived from an EMBL/GenBank/DDBJ whole genome shotgun (WGS) entry which is preliminary data.</text>
</comment>
<keyword evidence="1" id="KW-1133">Transmembrane helix</keyword>
<dbReference type="AlphaFoldDB" id="A0A2A4Z538"/>
<reference key="1">
    <citation type="submission" date="2017-08" db="EMBL/GenBank/DDBJ databases">
        <title>A dynamic microbial community with high functional redundancy inhabits the cold, oxic subseafloor aquifer.</title>
        <authorList>
            <person name="Tully B.J."/>
            <person name="Wheat C.G."/>
            <person name="Glazer B.T."/>
            <person name="Huber J.A."/>
        </authorList>
    </citation>
    <scope>NUCLEOTIDE SEQUENCE [LARGE SCALE GENOMIC DNA]</scope>
</reference>
<accession>A0A2A4Z538</accession>
<name>A0A2A4Z538_9PROT</name>
<sequence length="183" mass="20339">MPASMSQKYRISWPMVWVGLIASNAVFATIMLWSLPHLSQLANGLIMFDARPAGYSLIQAQSIIDALGKAGIEFYHGTQLWLDLFYPALFAIGFALLIAKFLQAYKLPKWLKIALLIAPFLTALFDYSENHYIALMLQSDLPLTSQLVATASLTTLLKSAASSITQVTALILLVLFLIQKFRK</sequence>
<proteinExistence type="predicted"/>
<organism evidence="2">
    <name type="scientific">OCS116 cluster bacterium</name>
    <dbReference type="NCBI Taxonomy" id="2030921"/>
    <lineage>
        <taxon>Bacteria</taxon>
        <taxon>Pseudomonadati</taxon>
        <taxon>Pseudomonadota</taxon>
        <taxon>Alphaproteobacteria</taxon>
        <taxon>OCS116 cluster</taxon>
    </lineage>
</organism>
<feature type="transmembrane region" description="Helical" evidence="1">
    <location>
        <begin position="147"/>
        <end position="178"/>
    </location>
</feature>
<protein>
    <submittedName>
        <fullName evidence="2">Uncharacterized protein</fullName>
    </submittedName>
</protein>
<dbReference type="EMBL" id="NVUS01000005">
    <property type="protein sequence ID" value="PCJ02031.1"/>
    <property type="molecule type" value="Genomic_DNA"/>
</dbReference>
<keyword evidence="1" id="KW-0812">Transmembrane</keyword>
<feature type="transmembrane region" description="Helical" evidence="1">
    <location>
        <begin position="12"/>
        <end position="35"/>
    </location>
</feature>
<gene>
    <name evidence="2" type="ORF">COB13_05400</name>
</gene>
<feature type="transmembrane region" description="Helical" evidence="1">
    <location>
        <begin position="84"/>
        <end position="103"/>
    </location>
</feature>
<evidence type="ECO:0000313" key="2">
    <source>
        <dbReference type="EMBL" id="PCJ02031.1"/>
    </source>
</evidence>
<reference evidence="2" key="2">
    <citation type="journal article" date="2018" name="ISME J.">
        <title>A dynamic microbial community with high functional redundancy inhabits the cold, oxic subseafloor aquifer.</title>
        <authorList>
            <person name="Tully B.J."/>
            <person name="Wheat C.G."/>
            <person name="Glazer B.T."/>
            <person name="Huber J.A."/>
        </authorList>
    </citation>
    <scope>NUCLEOTIDE SEQUENCE</scope>
    <source>
        <strain evidence="2">NORP83</strain>
    </source>
</reference>
<feature type="transmembrane region" description="Helical" evidence="1">
    <location>
        <begin position="110"/>
        <end position="127"/>
    </location>
</feature>
<keyword evidence="1" id="KW-0472">Membrane</keyword>